<keyword evidence="3" id="KW-1185">Reference proteome</keyword>
<protein>
    <submittedName>
        <fullName evidence="2">Uncharacterized protein</fullName>
    </submittedName>
</protein>
<gene>
    <name evidence="2" type="ORF">MAR_004240</name>
</gene>
<sequence>MMRTALLILVTCTGTAVNATVCGITQINANTEICCGSLPHGRFRGGHEFGCFQEKIFNKTEKVACGDGLELITSVEEIYTKDFICCFGQFHIKENDDGCCRGDKERFYKRRLQECCNGVVVDRKVGTAQVCRGTELVDRNARIYRVRQCTGPNGQKTEYDPSSYVCCTQTGLIIAKPGPGQYFFHDDGVYNSYIMQLIRLKNGCNVVVQQGIKLCGSAFIIKRSQFYDIYCCDGVVHQLEKSKWNVVGQ</sequence>
<evidence type="ECO:0000313" key="3">
    <source>
        <dbReference type="Proteomes" id="UP001164746"/>
    </source>
</evidence>
<organism evidence="2 3">
    <name type="scientific">Mya arenaria</name>
    <name type="common">Soft-shell clam</name>
    <dbReference type="NCBI Taxonomy" id="6604"/>
    <lineage>
        <taxon>Eukaryota</taxon>
        <taxon>Metazoa</taxon>
        <taxon>Spiralia</taxon>
        <taxon>Lophotrochozoa</taxon>
        <taxon>Mollusca</taxon>
        <taxon>Bivalvia</taxon>
        <taxon>Autobranchia</taxon>
        <taxon>Heteroconchia</taxon>
        <taxon>Euheterodonta</taxon>
        <taxon>Imparidentia</taxon>
        <taxon>Neoheterodontei</taxon>
        <taxon>Myida</taxon>
        <taxon>Myoidea</taxon>
        <taxon>Myidae</taxon>
        <taxon>Mya</taxon>
    </lineage>
</organism>
<dbReference type="EMBL" id="CP111020">
    <property type="protein sequence ID" value="WAR14135.1"/>
    <property type="molecule type" value="Genomic_DNA"/>
</dbReference>
<feature type="chain" id="PRO_5046683316" evidence="1">
    <location>
        <begin position="20"/>
        <end position="249"/>
    </location>
</feature>
<name>A0ABY7EW05_MYAAR</name>
<dbReference type="Proteomes" id="UP001164746">
    <property type="component" value="Chromosome 9"/>
</dbReference>
<evidence type="ECO:0000256" key="1">
    <source>
        <dbReference type="SAM" id="SignalP"/>
    </source>
</evidence>
<evidence type="ECO:0000313" key="2">
    <source>
        <dbReference type="EMBL" id="WAR14135.1"/>
    </source>
</evidence>
<proteinExistence type="predicted"/>
<feature type="non-terminal residue" evidence="2">
    <location>
        <position position="249"/>
    </location>
</feature>
<accession>A0ABY7EW05</accession>
<feature type="signal peptide" evidence="1">
    <location>
        <begin position="1"/>
        <end position="19"/>
    </location>
</feature>
<keyword evidence="1" id="KW-0732">Signal</keyword>
<reference evidence="2" key="1">
    <citation type="submission" date="2022-11" db="EMBL/GenBank/DDBJ databases">
        <title>Centuries of genome instability and evolution in soft-shell clam transmissible cancer (bioRxiv).</title>
        <authorList>
            <person name="Hart S.F.M."/>
            <person name="Yonemitsu M.A."/>
            <person name="Giersch R.M."/>
            <person name="Beal B.F."/>
            <person name="Arriagada G."/>
            <person name="Davis B.W."/>
            <person name="Ostrander E.A."/>
            <person name="Goff S.P."/>
            <person name="Metzger M.J."/>
        </authorList>
    </citation>
    <scope>NUCLEOTIDE SEQUENCE</scope>
    <source>
        <strain evidence="2">MELC-2E11</strain>
        <tissue evidence="2">Siphon/mantle</tissue>
    </source>
</reference>